<comment type="similarity">
    <text evidence="5">Belongs to the eukaryotic initiation factor 4E family.</text>
</comment>
<dbReference type="InterPro" id="IPR001040">
    <property type="entry name" value="TIF_eIF_4E"/>
</dbReference>
<gene>
    <name evidence="6" type="ORF">T440DRAFT_402087</name>
</gene>
<dbReference type="OrthoDB" id="17977at2759"/>
<dbReference type="Gene3D" id="3.30.760.10">
    <property type="entry name" value="RNA Cap, Translation Initiation Factor Eif4e"/>
    <property type="match status" value="1"/>
</dbReference>
<evidence type="ECO:0000256" key="5">
    <source>
        <dbReference type="RuleBase" id="RU004374"/>
    </source>
</evidence>
<evidence type="ECO:0000313" key="7">
    <source>
        <dbReference type="Proteomes" id="UP000799423"/>
    </source>
</evidence>
<reference evidence="6" key="1">
    <citation type="submission" date="2020-01" db="EMBL/GenBank/DDBJ databases">
        <authorList>
            <consortium name="DOE Joint Genome Institute"/>
            <person name="Haridas S."/>
            <person name="Albert R."/>
            <person name="Binder M."/>
            <person name="Bloem J."/>
            <person name="Labutti K."/>
            <person name="Salamov A."/>
            <person name="Andreopoulos B."/>
            <person name="Baker S.E."/>
            <person name="Barry K."/>
            <person name="Bills G."/>
            <person name="Bluhm B.H."/>
            <person name="Cannon C."/>
            <person name="Castanera R."/>
            <person name="Culley D.E."/>
            <person name="Daum C."/>
            <person name="Ezra D."/>
            <person name="Gonzalez J.B."/>
            <person name="Henrissat B."/>
            <person name="Kuo A."/>
            <person name="Liang C."/>
            <person name="Lipzen A."/>
            <person name="Lutzoni F."/>
            <person name="Magnuson J."/>
            <person name="Mondo S."/>
            <person name="Nolan M."/>
            <person name="Ohm R."/>
            <person name="Pangilinan J."/>
            <person name="Park H.-J."/>
            <person name="Ramirez L."/>
            <person name="Alfaro M."/>
            <person name="Sun H."/>
            <person name="Tritt A."/>
            <person name="Yoshinaga Y."/>
            <person name="Zwiers L.-H."/>
            <person name="Turgeon B.G."/>
            <person name="Goodwin S.B."/>
            <person name="Spatafora J.W."/>
            <person name="Crous P.W."/>
            <person name="Grigoriev I.V."/>
        </authorList>
    </citation>
    <scope>NUCLEOTIDE SEQUENCE</scope>
    <source>
        <strain evidence="6">IPT5</strain>
    </source>
</reference>
<name>A0A6A7AZ46_9PLEO</name>
<evidence type="ECO:0000256" key="1">
    <source>
        <dbReference type="ARBA" id="ARBA00022540"/>
    </source>
</evidence>
<dbReference type="AlphaFoldDB" id="A0A6A7AZ46"/>
<dbReference type="GO" id="GO:0000340">
    <property type="term" value="F:RNA 7-methylguanosine cap binding"/>
    <property type="evidence" value="ECO:0007669"/>
    <property type="project" value="TreeGrafter"/>
</dbReference>
<sequence length="369" mass="40987">MTDTARFIAMLRASAGQNANVDKSSDHGQITYRSKREVPAAARKPTSVTLLEDLIYGIKSGTPPPNKPLNTETREGLERILDLLIKSFPVDSSPSAPITSSFKRNLIPKDFLPVTASRKLTTTDISNTPQSPIMAGRFPVLNTSDLPRASAEEQSATASPARGTAMLNSIFKSVRVPEFRFKWLFWAEKGQAAPSSKAGSTAAGAEDFASRPKPLGDTIISVKEFYQHFNNIPVETLKLRDSIHLFHLGVKPVWEDPRNVKGGAWYFKVGKDVAGQFWHEMCLLAVGDILQGAVETKRASFNDDICGISYSVRWNAVQIAVWNRDADNEAGREKLLAVILEKLSDELRPKKEDSYWYKAHKEHKGFIEQ</sequence>
<keyword evidence="7" id="KW-1185">Reference proteome</keyword>
<evidence type="ECO:0000256" key="2">
    <source>
        <dbReference type="ARBA" id="ARBA00022845"/>
    </source>
</evidence>
<evidence type="ECO:0000313" key="6">
    <source>
        <dbReference type="EMBL" id="KAF2848094.1"/>
    </source>
</evidence>
<dbReference type="SUPFAM" id="SSF55418">
    <property type="entry name" value="eIF4e-like"/>
    <property type="match status" value="1"/>
</dbReference>
<dbReference type="InterPro" id="IPR023398">
    <property type="entry name" value="TIF_eIF4e-like"/>
</dbReference>
<dbReference type="GO" id="GO:0003743">
    <property type="term" value="F:translation initiation factor activity"/>
    <property type="evidence" value="ECO:0007669"/>
    <property type="project" value="UniProtKB-KW"/>
</dbReference>
<protein>
    <submittedName>
        <fullName evidence="6">Eukaryotic translation initiation factor-like protein 4E type 3-A</fullName>
    </submittedName>
</protein>
<keyword evidence="1 5" id="KW-0396">Initiation factor</keyword>
<dbReference type="GO" id="GO:0016281">
    <property type="term" value="C:eukaryotic translation initiation factor 4F complex"/>
    <property type="evidence" value="ECO:0007669"/>
    <property type="project" value="TreeGrafter"/>
</dbReference>
<proteinExistence type="inferred from homology"/>
<keyword evidence="3 5" id="KW-0694">RNA-binding</keyword>
<dbReference type="PANTHER" id="PTHR11960">
    <property type="entry name" value="EUKARYOTIC TRANSLATION INITIATION FACTOR 4E RELATED"/>
    <property type="match status" value="1"/>
</dbReference>
<evidence type="ECO:0000256" key="4">
    <source>
        <dbReference type="ARBA" id="ARBA00022917"/>
    </source>
</evidence>
<dbReference type="GO" id="GO:0006417">
    <property type="term" value="P:regulation of translation"/>
    <property type="evidence" value="ECO:0007669"/>
    <property type="project" value="UniProtKB-KW"/>
</dbReference>
<dbReference type="PANTHER" id="PTHR11960:SF66">
    <property type="entry name" value="EUKARYOTIC TRANSLATION INITIATION FACTOR 4E TYPE 3"/>
    <property type="match status" value="1"/>
</dbReference>
<dbReference type="EMBL" id="MU006320">
    <property type="protein sequence ID" value="KAF2848094.1"/>
    <property type="molecule type" value="Genomic_DNA"/>
</dbReference>
<keyword evidence="2" id="KW-0810">Translation regulation</keyword>
<evidence type="ECO:0000256" key="3">
    <source>
        <dbReference type="ARBA" id="ARBA00022884"/>
    </source>
</evidence>
<keyword evidence="4 5" id="KW-0648">Protein biosynthesis</keyword>
<dbReference type="Proteomes" id="UP000799423">
    <property type="component" value="Unassembled WGS sequence"/>
</dbReference>
<organism evidence="6 7">
    <name type="scientific">Plenodomus tracheiphilus IPT5</name>
    <dbReference type="NCBI Taxonomy" id="1408161"/>
    <lineage>
        <taxon>Eukaryota</taxon>
        <taxon>Fungi</taxon>
        <taxon>Dikarya</taxon>
        <taxon>Ascomycota</taxon>
        <taxon>Pezizomycotina</taxon>
        <taxon>Dothideomycetes</taxon>
        <taxon>Pleosporomycetidae</taxon>
        <taxon>Pleosporales</taxon>
        <taxon>Pleosporineae</taxon>
        <taxon>Leptosphaeriaceae</taxon>
        <taxon>Plenodomus</taxon>
    </lineage>
</organism>
<dbReference type="Pfam" id="PF01652">
    <property type="entry name" value="IF4E"/>
    <property type="match status" value="1"/>
</dbReference>
<accession>A0A6A7AZ46</accession>